<proteinExistence type="predicted"/>
<dbReference type="Proteomes" id="UP000726737">
    <property type="component" value="Unassembled WGS sequence"/>
</dbReference>
<evidence type="ECO:0000313" key="1">
    <source>
        <dbReference type="EMBL" id="KAG0245973.1"/>
    </source>
</evidence>
<sequence>MATLRPSNEYKRFSEFKDFRGYGKFHITENVGPDIDQELFITCQGEELQVFSVHPKWCHLHTIRISPQAFDTHIAGSPSHYLAVMEPKY</sequence>
<comment type="caution">
    <text evidence="1">The sequence shown here is derived from an EMBL/GenBank/DDBJ whole genome shotgun (WGS) entry which is preliminary data.</text>
</comment>
<protein>
    <submittedName>
        <fullName evidence="1">Uncharacterized protein</fullName>
    </submittedName>
</protein>
<gene>
    <name evidence="1" type="ORF">BG011_002612</name>
</gene>
<accession>A0A9P6PEI9</accession>
<dbReference type="OrthoDB" id="2449249at2759"/>
<reference evidence="1" key="1">
    <citation type="journal article" date="2020" name="Fungal Divers.">
        <title>Resolving the Mortierellaceae phylogeny through synthesis of multi-gene phylogenetics and phylogenomics.</title>
        <authorList>
            <person name="Vandepol N."/>
            <person name="Liber J."/>
            <person name="Desiro A."/>
            <person name="Na H."/>
            <person name="Kennedy M."/>
            <person name="Barry K."/>
            <person name="Grigoriev I.V."/>
            <person name="Miller A.N."/>
            <person name="O'Donnell K."/>
            <person name="Stajich J.E."/>
            <person name="Bonito G."/>
        </authorList>
    </citation>
    <scope>NUCLEOTIDE SEQUENCE</scope>
    <source>
        <strain evidence="1">KOD948</strain>
    </source>
</reference>
<dbReference type="EMBL" id="JAAAJA010001857">
    <property type="protein sequence ID" value="KAG0245973.1"/>
    <property type="molecule type" value="Genomic_DNA"/>
</dbReference>
<dbReference type="AlphaFoldDB" id="A0A9P6PEI9"/>
<name>A0A9P6PEI9_9FUNG</name>
<organism evidence="1 2">
    <name type="scientific">Mortierella polycephala</name>
    <dbReference type="NCBI Taxonomy" id="41804"/>
    <lineage>
        <taxon>Eukaryota</taxon>
        <taxon>Fungi</taxon>
        <taxon>Fungi incertae sedis</taxon>
        <taxon>Mucoromycota</taxon>
        <taxon>Mortierellomycotina</taxon>
        <taxon>Mortierellomycetes</taxon>
        <taxon>Mortierellales</taxon>
        <taxon>Mortierellaceae</taxon>
        <taxon>Mortierella</taxon>
    </lineage>
</organism>
<feature type="non-terminal residue" evidence="1">
    <location>
        <position position="89"/>
    </location>
</feature>
<keyword evidence="2" id="KW-1185">Reference proteome</keyword>
<evidence type="ECO:0000313" key="2">
    <source>
        <dbReference type="Proteomes" id="UP000726737"/>
    </source>
</evidence>